<evidence type="ECO:0000313" key="3">
    <source>
        <dbReference type="EMBL" id="CDM64696.1"/>
    </source>
</evidence>
<evidence type="ECO:0000313" key="4">
    <source>
        <dbReference type="Proteomes" id="UP000031518"/>
    </source>
</evidence>
<dbReference type="RefSeq" id="WP_157770644.1">
    <property type="nucleotide sequence ID" value="NZ_CBXV010000002.1"/>
</dbReference>
<reference evidence="3 4" key="2">
    <citation type="submission" date="2015-01" db="EMBL/GenBank/DDBJ databases">
        <title>Complete genome sequence of Pyrinomonas methylaliphatogenes type strain K22T.</title>
        <authorList>
            <person name="Lee K.C.Y."/>
            <person name="Power J.F."/>
            <person name="Dunfield P.F."/>
            <person name="Morgan X.C."/>
            <person name="Huttenhower C."/>
            <person name="Stott M.B."/>
        </authorList>
    </citation>
    <scope>NUCLEOTIDE SEQUENCE [LARGE SCALE GENOMIC DNA]</scope>
    <source>
        <strain evidence="3 4">K22</strain>
    </source>
</reference>
<feature type="domain" description="DUF5658" evidence="2">
    <location>
        <begin position="9"/>
        <end position="92"/>
    </location>
</feature>
<name>A0A0B6WUL4_9BACT</name>
<feature type="transmembrane region" description="Helical" evidence="1">
    <location>
        <begin position="46"/>
        <end position="64"/>
    </location>
</feature>
<keyword evidence="4" id="KW-1185">Reference proteome</keyword>
<reference evidence="3 4" key="1">
    <citation type="submission" date="2013-12" db="EMBL/GenBank/DDBJ databases">
        <authorList>
            <person name="Stott M."/>
        </authorList>
    </citation>
    <scope>NUCLEOTIDE SEQUENCE [LARGE SCALE GENOMIC DNA]</scope>
    <source>
        <strain evidence="3 4">K22</strain>
    </source>
</reference>
<feature type="transmembrane region" description="Helical" evidence="1">
    <location>
        <begin position="76"/>
        <end position="98"/>
    </location>
</feature>
<sequence length="119" mass="13359">MRALAKCSLLFSLNLLDAQLTLYWVRMGVAREGNFVMSRLLECGEGPFLAVKLAIGAFAAWVLYRWYDRALARRGLALALGLYLALMFLHGLTALSAFDYEPIALMAQLFNRLSLSLLR</sequence>
<organism evidence="3 4">
    <name type="scientific">Pyrinomonas methylaliphatogenes</name>
    <dbReference type="NCBI Taxonomy" id="454194"/>
    <lineage>
        <taxon>Bacteria</taxon>
        <taxon>Pseudomonadati</taxon>
        <taxon>Acidobacteriota</taxon>
        <taxon>Blastocatellia</taxon>
        <taxon>Blastocatellales</taxon>
        <taxon>Pyrinomonadaceae</taxon>
        <taxon>Pyrinomonas</taxon>
    </lineage>
</organism>
<keyword evidence="1" id="KW-0472">Membrane</keyword>
<dbReference type="AlphaFoldDB" id="A0A0B6WUL4"/>
<protein>
    <recommendedName>
        <fullName evidence="2">DUF5658 domain-containing protein</fullName>
    </recommendedName>
</protein>
<gene>
    <name evidence="3" type="ORF">PYK22_00691</name>
</gene>
<keyword evidence="1" id="KW-1133">Transmembrane helix</keyword>
<evidence type="ECO:0000256" key="1">
    <source>
        <dbReference type="SAM" id="Phobius"/>
    </source>
</evidence>
<keyword evidence="1" id="KW-0812">Transmembrane</keyword>
<dbReference type="EMBL" id="CBXV010000002">
    <property type="protein sequence ID" value="CDM64696.1"/>
    <property type="molecule type" value="Genomic_DNA"/>
</dbReference>
<dbReference type="Proteomes" id="UP000031518">
    <property type="component" value="Unassembled WGS sequence"/>
</dbReference>
<proteinExistence type="predicted"/>
<evidence type="ECO:0000259" key="2">
    <source>
        <dbReference type="Pfam" id="PF18902"/>
    </source>
</evidence>
<accession>A0A0B6WUL4</accession>
<dbReference type="InterPro" id="IPR043717">
    <property type="entry name" value="DUF5658"/>
</dbReference>
<dbReference type="Pfam" id="PF18902">
    <property type="entry name" value="DUF5658"/>
    <property type="match status" value="1"/>
</dbReference>